<dbReference type="RefSeq" id="WP_149810855.1">
    <property type="nucleotide sequence ID" value="NZ_VUKA01000001.1"/>
</dbReference>
<protein>
    <submittedName>
        <fullName evidence="3">Tripartite tricarboxylate transporter substrate binding protein</fullName>
    </submittedName>
</protein>
<dbReference type="OrthoDB" id="7374807at2"/>
<dbReference type="Pfam" id="PF03401">
    <property type="entry name" value="TctC"/>
    <property type="match status" value="1"/>
</dbReference>
<comment type="caution">
    <text evidence="3">The sequence shown here is derived from an EMBL/GenBank/DDBJ whole genome shotgun (WGS) entry which is preliminary data.</text>
</comment>
<comment type="similarity">
    <text evidence="1">Belongs to the UPF0065 (bug) family.</text>
</comment>
<sequence length="326" mass="34415">MPLITRRGLALSGLAAGLMPFAARAAWPEAPLKWIVAYPAGGGTDTLARVLGAALSRGLGQPVVIDNRPGAATNIGADAAAHAAPDGLTLFSADNGTLVFNPALFKRLPYDPEKDFRPVGLMGRFPLVLAVKQDSAARNIRELVEAARSAPGSVDYGTPGIGSPHHLTMERLARETGIQLTHVPYRGMAPAMNDLLAGRFEAAILDLPSGGEYMRKGRGARPLAVCAATRHPDLPDVPTVAEALDLRGFQAAAWQALVVPARTPDPVVERLSAELARALAEEASQSRLRAIGIEPLSGGPEAVQALLAEERRVWVPLIRELGITLD</sequence>
<dbReference type="SUPFAM" id="SSF53850">
    <property type="entry name" value="Periplasmic binding protein-like II"/>
    <property type="match status" value="1"/>
</dbReference>
<feature type="chain" id="PRO_5022688047" evidence="2">
    <location>
        <begin position="26"/>
        <end position="326"/>
    </location>
</feature>
<dbReference type="Gene3D" id="3.40.190.150">
    <property type="entry name" value="Bordetella uptake gene, domain 1"/>
    <property type="match status" value="1"/>
</dbReference>
<dbReference type="AlphaFoldDB" id="A0A5B2TKC2"/>
<organism evidence="3 4">
    <name type="scientific">Teichococcus oryzae</name>
    <dbReference type="NCBI Taxonomy" id="1608942"/>
    <lineage>
        <taxon>Bacteria</taxon>
        <taxon>Pseudomonadati</taxon>
        <taxon>Pseudomonadota</taxon>
        <taxon>Alphaproteobacteria</taxon>
        <taxon>Acetobacterales</taxon>
        <taxon>Roseomonadaceae</taxon>
        <taxon>Roseomonas</taxon>
    </lineage>
</organism>
<dbReference type="InterPro" id="IPR005064">
    <property type="entry name" value="BUG"/>
</dbReference>
<dbReference type="CDD" id="cd07012">
    <property type="entry name" value="PBP2_Bug_TTT"/>
    <property type="match status" value="1"/>
</dbReference>
<dbReference type="PANTHER" id="PTHR42928:SF5">
    <property type="entry name" value="BLR1237 PROTEIN"/>
    <property type="match status" value="1"/>
</dbReference>
<dbReference type="Gene3D" id="3.40.190.10">
    <property type="entry name" value="Periplasmic binding protein-like II"/>
    <property type="match status" value="1"/>
</dbReference>
<proteinExistence type="inferred from homology"/>
<dbReference type="PIRSF" id="PIRSF017082">
    <property type="entry name" value="YflP"/>
    <property type="match status" value="1"/>
</dbReference>
<gene>
    <name evidence="3" type="ORF">F0Q34_04270</name>
</gene>
<accession>A0A5B2TKC2</accession>
<evidence type="ECO:0000256" key="1">
    <source>
        <dbReference type="ARBA" id="ARBA00006987"/>
    </source>
</evidence>
<name>A0A5B2TKC2_9PROT</name>
<dbReference type="InterPro" id="IPR042100">
    <property type="entry name" value="Bug_dom1"/>
</dbReference>
<feature type="signal peptide" evidence="2">
    <location>
        <begin position="1"/>
        <end position="25"/>
    </location>
</feature>
<evidence type="ECO:0000256" key="2">
    <source>
        <dbReference type="SAM" id="SignalP"/>
    </source>
</evidence>
<reference evidence="3 4" key="1">
    <citation type="journal article" date="2015" name="Int. J. Syst. Evol. Microbiol.">
        <title>Roseomonas oryzae sp. nov., isolated from paddy rhizosphere soil.</title>
        <authorList>
            <person name="Ramaprasad E.V."/>
            <person name="Sasikala Ch."/>
            <person name="Ramana Ch.V."/>
        </authorList>
    </citation>
    <scope>NUCLEOTIDE SEQUENCE [LARGE SCALE GENOMIC DNA]</scope>
    <source>
        <strain evidence="3 4">KCTC 42542</strain>
    </source>
</reference>
<keyword evidence="2" id="KW-0732">Signal</keyword>
<evidence type="ECO:0000313" key="3">
    <source>
        <dbReference type="EMBL" id="KAA2214901.1"/>
    </source>
</evidence>
<dbReference type="Proteomes" id="UP000322110">
    <property type="component" value="Unassembled WGS sequence"/>
</dbReference>
<evidence type="ECO:0000313" key="4">
    <source>
        <dbReference type="Proteomes" id="UP000322110"/>
    </source>
</evidence>
<keyword evidence="4" id="KW-1185">Reference proteome</keyword>
<dbReference type="EMBL" id="VUKA01000001">
    <property type="protein sequence ID" value="KAA2214901.1"/>
    <property type="molecule type" value="Genomic_DNA"/>
</dbReference>
<dbReference type="PANTHER" id="PTHR42928">
    <property type="entry name" value="TRICARBOXYLATE-BINDING PROTEIN"/>
    <property type="match status" value="1"/>
</dbReference>